<gene>
    <name evidence="1" type="ordered locus">Bache_2423</name>
</gene>
<dbReference type="KEGG" id="bhl:Bache_2423"/>
<dbReference type="RefSeq" id="WP_013547979.1">
    <property type="nucleotide sequence ID" value="NC_014933.1"/>
</dbReference>
<dbReference type="HOGENOM" id="CLU_206983_1_0_10"/>
<dbReference type="eggNOG" id="ENOG5030XYP">
    <property type="taxonomic scope" value="Bacteria"/>
</dbReference>
<evidence type="ECO:0000313" key="2">
    <source>
        <dbReference type="Proteomes" id="UP000008630"/>
    </source>
</evidence>
<sequence length="57" mass="7072">MRKKRLRASQQRLKLTKEEEELIRCIRNYQNSFPNGYPQLLWYCQELFDKLVDLPRD</sequence>
<accession>E6SUP4</accession>
<reference evidence="1 2" key="2">
    <citation type="journal article" date="2011" name="Stand. Genomic Sci.">
        <title>Complete genome sequence of Bacteroides helcogenes type strain (P 36-108).</title>
        <authorList>
            <person name="Pati A."/>
            <person name="Gronow S."/>
            <person name="Zeytun A."/>
            <person name="Lapidus A."/>
            <person name="Nolan M."/>
            <person name="Hammon N."/>
            <person name="Deshpande S."/>
            <person name="Cheng J.F."/>
            <person name="Tapia R."/>
            <person name="Han C."/>
            <person name="Goodwin L."/>
            <person name="Pitluck S."/>
            <person name="Liolios K."/>
            <person name="Pagani I."/>
            <person name="Ivanova N."/>
            <person name="Mavromatis K."/>
            <person name="Chen A."/>
            <person name="Palaniappan K."/>
            <person name="Land M."/>
            <person name="Hauser L."/>
            <person name="Chang Y.J."/>
            <person name="Jeffries C.D."/>
            <person name="Detter J.C."/>
            <person name="Brambilla E."/>
            <person name="Rohde M."/>
            <person name="Goker M."/>
            <person name="Woyke T."/>
            <person name="Bristow J."/>
            <person name="Eisen J.A."/>
            <person name="Markowitz V."/>
            <person name="Hugenholtz P."/>
            <person name="Kyrpides N.C."/>
            <person name="Klenk H.P."/>
            <person name="Lucas S."/>
        </authorList>
    </citation>
    <scope>NUCLEOTIDE SEQUENCE [LARGE SCALE GENOMIC DNA]</scope>
    <source>
        <strain evidence="2">ATCC 35417 / DSM 20613 / JCM 6297 / CCUG 15421 / P 36-108</strain>
    </source>
</reference>
<dbReference type="EMBL" id="CP002352">
    <property type="protein sequence ID" value="ADV44389.1"/>
    <property type="molecule type" value="Genomic_DNA"/>
</dbReference>
<proteinExistence type="predicted"/>
<name>E6SUP4_BACT6</name>
<protein>
    <submittedName>
        <fullName evidence="1">Uncharacterized protein</fullName>
    </submittedName>
</protein>
<keyword evidence="2" id="KW-1185">Reference proteome</keyword>
<dbReference type="Proteomes" id="UP000008630">
    <property type="component" value="Chromosome"/>
</dbReference>
<dbReference type="STRING" id="693979.Bache_2423"/>
<dbReference type="AlphaFoldDB" id="E6SUP4"/>
<reference key="1">
    <citation type="submission" date="2010-11" db="EMBL/GenBank/DDBJ databases">
        <title>The complete genome of Bacteroides helcogenes P 36-108.</title>
        <authorList>
            <consortium name="US DOE Joint Genome Institute (JGI-PGF)"/>
            <person name="Lucas S."/>
            <person name="Copeland A."/>
            <person name="Lapidus A."/>
            <person name="Bruce D."/>
            <person name="Goodwin L."/>
            <person name="Pitluck S."/>
            <person name="Kyrpides N."/>
            <person name="Mavromatis K."/>
            <person name="Ivanova N."/>
            <person name="Zeytun A."/>
            <person name="Brettin T."/>
            <person name="Detter J.C."/>
            <person name="Tapia R."/>
            <person name="Han C."/>
            <person name="Land M."/>
            <person name="Hauser L."/>
            <person name="Markowitz V."/>
            <person name="Cheng J.-F."/>
            <person name="Hugenholtz P."/>
            <person name="Woyke T."/>
            <person name="Wu D."/>
            <person name="Gronow S."/>
            <person name="Wellnitz S."/>
            <person name="Brambilla E."/>
            <person name="Klenk H.-P."/>
            <person name="Eisen J.A."/>
        </authorList>
    </citation>
    <scope>NUCLEOTIDE SEQUENCE</scope>
    <source>
        <strain>P 36-108</strain>
    </source>
</reference>
<organism evidence="1 2">
    <name type="scientific">Bacteroides helcogenes (strain ATCC 35417 / DSM 20613 / JCM 6297 / CCUG 15421 / P 36-108)</name>
    <dbReference type="NCBI Taxonomy" id="693979"/>
    <lineage>
        <taxon>Bacteria</taxon>
        <taxon>Pseudomonadati</taxon>
        <taxon>Bacteroidota</taxon>
        <taxon>Bacteroidia</taxon>
        <taxon>Bacteroidales</taxon>
        <taxon>Bacteroidaceae</taxon>
        <taxon>Bacteroides</taxon>
    </lineage>
</organism>
<evidence type="ECO:0000313" key="1">
    <source>
        <dbReference type="EMBL" id="ADV44389.1"/>
    </source>
</evidence>